<evidence type="ECO:0000256" key="2">
    <source>
        <dbReference type="ARBA" id="ARBA00022448"/>
    </source>
</evidence>
<dbReference type="CDD" id="cd13659">
    <property type="entry name" value="PBP2_PotF"/>
    <property type="match status" value="1"/>
</dbReference>
<comment type="subcellular location">
    <subcellularLocation>
        <location evidence="1">Periplasm</location>
    </subcellularLocation>
</comment>
<keyword evidence="2" id="KW-0813">Transport</keyword>
<evidence type="ECO:0000313" key="6">
    <source>
        <dbReference type="Proteomes" id="UP000675920"/>
    </source>
</evidence>
<dbReference type="InterPro" id="IPR001188">
    <property type="entry name" value="Sperm_putr-bd"/>
</dbReference>
<reference evidence="7" key="2">
    <citation type="submission" date="2025-08" db="UniProtKB">
        <authorList>
            <consortium name="RefSeq"/>
        </authorList>
    </citation>
    <scope>IDENTIFICATION</scope>
</reference>
<dbReference type="Proteomes" id="UP000675920">
    <property type="component" value="Unplaced"/>
</dbReference>
<keyword evidence="4" id="KW-0574">Periplasm</keyword>
<dbReference type="GO" id="GO:0015846">
    <property type="term" value="P:polyamine transport"/>
    <property type="evidence" value="ECO:0007669"/>
    <property type="project" value="InterPro"/>
</dbReference>
<protein>
    <submittedName>
        <fullName evidence="7">Polyamine ABC transporter substrate-binding protein</fullName>
    </submittedName>
</protein>
<reference evidence="7" key="1">
    <citation type="journal article" date="2021" name="J. Biol. Chem.">
        <title>Fine-tuning spermidine binding modes in the putrescine binding protein PotF.</title>
        <authorList>
            <person name="Kroger P."/>
            <person name="Shanmugaratnam S."/>
            <person name="Scheib U."/>
            <person name="Hocker B."/>
        </authorList>
    </citation>
    <scope>NUCLEOTIDE SEQUENCE</scope>
</reference>
<accession>A0A9U5GGZ2</accession>
<dbReference type="PRINTS" id="PR00909">
    <property type="entry name" value="SPERMDNBNDNG"/>
</dbReference>
<dbReference type="PANTHER" id="PTHR30222">
    <property type="entry name" value="SPERMIDINE/PUTRESCINE-BINDING PERIPLASMIC PROTEIN"/>
    <property type="match status" value="1"/>
</dbReference>
<dbReference type="RefSeq" id="WP_245591358.1">
    <property type="nucleotide sequence ID" value="NZ_AXWS01000014.1"/>
</dbReference>
<evidence type="ECO:0000256" key="1">
    <source>
        <dbReference type="ARBA" id="ARBA00004418"/>
    </source>
</evidence>
<dbReference type="Pfam" id="PF13416">
    <property type="entry name" value="SBP_bac_8"/>
    <property type="match status" value="1"/>
</dbReference>
<dbReference type="Gene3D" id="3.40.190.10">
    <property type="entry name" value="Periplasmic binding protein-like II"/>
    <property type="match status" value="2"/>
</dbReference>
<proteinExistence type="predicted"/>
<feature type="region of interest" description="Disordered" evidence="5">
    <location>
        <begin position="1"/>
        <end position="24"/>
    </location>
</feature>
<dbReference type="AlphaFoldDB" id="A0A9U5GGZ2"/>
<dbReference type="PANTHER" id="PTHR30222:SF12">
    <property type="entry name" value="NORSPERMIDINE SENSOR"/>
    <property type="match status" value="1"/>
</dbReference>
<evidence type="ECO:0000313" key="7">
    <source>
        <dbReference type="RefSeq" id="WP_245591358.1"/>
    </source>
</evidence>
<organism evidence="6 7">
    <name type="scientific">Derxia gummosa DSM 723</name>
    <dbReference type="NCBI Taxonomy" id="1121388"/>
    <lineage>
        <taxon>Bacteria</taxon>
        <taxon>Pseudomonadati</taxon>
        <taxon>Pseudomonadota</taxon>
        <taxon>Betaproteobacteria</taxon>
        <taxon>Burkholderiales</taxon>
        <taxon>Alcaligenaceae</taxon>
        <taxon>Derxia</taxon>
    </lineage>
</organism>
<sequence length="414" mass="44844">MQSTVTDLTPDSLLENDHMSPTPGAVDFVQTRPATSAFGSGIPHAGTPRRNGLRALAAGALLAASALFPAAHAEGVLNVYNWSDYVAPDTIPNFEKEFGVKVRYDTFDTNEILHAKLVAGKTGYDVVVPSSNWAKIQGDGGLLLKLDKSKIPNYKNLDPGLMAQLAKLDPGNQYVVPWLWGYVTVGINTEKVKAALGGPLPDNAWDLVFKPEYASKLKSCGISFLDSGQDIFGAANMYLGKPPYSKNTADYQEAAKLLASIRPYVTLFSSSGYINDLAGGSLCVSMGFSGDINIARQRAIDASNGQKIEALVPKTGAVLFFDVMAIPADAENVDNAYKWINYILRPEVDASLTNKVFYANPNKESLKFVQANVAQNKTVFLSDEDKAKMVAPDAVNNDIRRLVTRLYTSFKTGR</sequence>
<evidence type="ECO:0000256" key="4">
    <source>
        <dbReference type="ARBA" id="ARBA00022764"/>
    </source>
</evidence>
<keyword evidence="3" id="KW-0732">Signal</keyword>
<dbReference type="InterPro" id="IPR006059">
    <property type="entry name" value="SBP"/>
</dbReference>
<evidence type="ECO:0000256" key="3">
    <source>
        <dbReference type="ARBA" id="ARBA00022729"/>
    </source>
</evidence>
<evidence type="ECO:0000256" key="5">
    <source>
        <dbReference type="SAM" id="MobiDB-lite"/>
    </source>
</evidence>
<keyword evidence="6" id="KW-1185">Reference proteome</keyword>
<name>A0A9U5GGZ2_9BURK</name>
<dbReference type="GO" id="GO:0042597">
    <property type="term" value="C:periplasmic space"/>
    <property type="evidence" value="ECO:0007669"/>
    <property type="project" value="UniProtKB-SubCell"/>
</dbReference>
<dbReference type="GO" id="GO:0019808">
    <property type="term" value="F:polyamine binding"/>
    <property type="evidence" value="ECO:0007669"/>
    <property type="project" value="InterPro"/>
</dbReference>
<dbReference type="PROSITE" id="PS51318">
    <property type="entry name" value="TAT"/>
    <property type="match status" value="1"/>
</dbReference>
<dbReference type="SUPFAM" id="SSF53850">
    <property type="entry name" value="Periplasmic binding protein-like II"/>
    <property type="match status" value="1"/>
</dbReference>
<dbReference type="InterPro" id="IPR006311">
    <property type="entry name" value="TAT_signal"/>
</dbReference>